<organism evidence="3">
    <name type="scientific">Timema californicum</name>
    <name type="common">California timema</name>
    <name type="synonym">Walking stick</name>
    <dbReference type="NCBI Taxonomy" id="61474"/>
    <lineage>
        <taxon>Eukaryota</taxon>
        <taxon>Metazoa</taxon>
        <taxon>Ecdysozoa</taxon>
        <taxon>Arthropoda</taxon>
        <taxon>Hexapoda</taxon>
        <taxon>Insecta</taxon>
        <taxon>Pterygota</taxon>
        <taxon>Neoptera</taxon>
        <taxon>Polyneoptera</taxon>
        <taxon>Phasmatodea</taxon>
        <taxon>Timematodea</taxon>
        <taxon>Timematoidea</taxon>
        <taxon>Timematidae</taxon>
        <taxon>Timema</taxon>
    </lineage>
</organism>
<evidence type="ECO:0000256" key="2">
    <source>
        <dbReference type="SAM" id="SignalP"/>
    </source>
</evidence>
<sequence length="262" mass="28669">MLVPRLSCSELLSLLCLTHVTPPPVPQEYKRRSKDMETETEDDLLLFPGSLDAASSGSLSSSVSLSDKSVSTDNNVEEFLGDVPFAGVTSSSSALGPRVVLLGLVPSMCASVAQDDDASMRSCAKRERGVRWSSRSVTSGLDVSPIDTRPSSKTGLLMMKEIEARISMAPTKGKAHPKRQQTPRRSTRSTSVPHTPAVNGSSWHVLTRCCRHLNRFVSVVLHCFLYVCVFVMRDRTMSDLSLVQWTCADSSREHAYFIDTAS</sequence>
<name>A0A7R9IZD5_TIMCA</name>
<evidence type="ECO:0000313" key="3">
    <source>
        <dbReference type="EMBL" id="CAD7569807.1"/>
    </source>
</evidence>
<dbReference type="EMBL" id="OE179809">
    <property type="protein sequence ID" value="CAD7569807.1"/>
    <property type="molecule type" value="Genomic_DNA"/>
</dbReference>
<dbReference type="AlphaFoldDB" id="A0A7R9IZD5"/>
<protein>
    <submittedName>
        <fullName evidence="3">(California timema) hypothetical protein</fullName>
    </submittedName>
</protein>
<evidence type="ECO:0000256" key="1">
    <source>
        <dbReference type="SAM" id="MobiDB-lite"/>
    </source>
</evidence>
<feature type="signal peptide" evidence="2">
    <location>
        <begin position="1"/>
        <end position="22"/>
    </location>
</feature>
<gene>
    <name evidence="3" type="ORF">TCMB3V08_LOCUS2530</name>
</gene>
<feature type="chain" id="PRO_5031292467" evidence="2">
    <location>
        <begin position="23"/>
        <end position="262"/>
    </location>
</feature>
<proteinExistence type="predicted"/>
<feature type="compositionally biased region" description="Basic residues" evidence="1">
    <location>
        <begin position="173"/>
        <end position="187"/>
    </location>
</feature>
<keyword evidence="2" id="KW-0732">Signal</keyword>
<accession>A0A7R9IZD5</accession>
<reference evidence="3" key="1">
    <citation type="submission" date="2020-11" db="EMBL/GenBank/DDBJ databases">
        <authorList>
            <person name="Tran Van P."/>
        </authorList>
    </citation>
    <scope>NUCLEOTIDE SEQUENCE</scope>
</reference>
<feature type="region of interest" description="Disordered" evidence="1">
    <location>
        <begin position="168"/>
        <end position="197"/>
    </location>
</feature>